<dbReference type="PROSITE" id="PS51078">
    <property type="entry name" value="ICLR_ED"/>
    <property type="match status" value="1"/>
</dbReference>
<feature type="domain" description="HTH iclR-type" evidence="5">
    <location>
        <begin position="32"/>
        <end position="92"/>
    </location>
</feature>
<dbReference type="PROSITE" id="PS51077">
    <property type="entry name" value="HTH_ICLR"/>
    <property type="match status" value="1"/>
</dbReference>
<dbReference type="InterPro" id="IPR050707">
    <property type="entry name" value="HTH_MetabolicPath_Reg"/>
</dbReference>
<dbReference type="InterPro" id="IPR014757">
    <property type="entry name" value="Tscrpt_reg_IclR_C"/>
</dbReference>
<feature type="region of interest" description="Disordered" evidence="4">
    <location>
        <begin position="1"/>
        <end position="25"/>
    </location>
</feature>
<dbReference type="InterPro" id="IPR036390">
    <property type="entry name" value="WH_DNA-bd_sf"/>
</dbReference>
<organism evidence="7 8">
    <name type="scientific">Comamonas terrigena</name>
    <dbReference type="NCBI Taxonomy" id="32013"/>
    <lineage>
        <taxon>Bacteria</taxon>
        <taxon>Pseudomonadati</taxon>
        <taxon>Pseudomonadota</taxon>
        <taxon>Betaproteobacteria</taxon>
        <taxon>Burkholderiales</taxon>
        <taxon>Comamonadaceae</taxon>
        <taxon>Comamonas</taxon>
    </lineage>
</organism>
<gene>
    <name evidence="7" type="ORF">CRM82_00070</name>
</gene>
<dbReference type="GO" id="GO:0045892">
    <property type="term" value="P:negative regulation of DNA-templated transcription"/>
    <property type="evidence" value="ECO:0007669"/>
    <property type="project" value="TreeGrafter"/>
</dbReference>
<feature type="domain" description="IclR-ED" evidence="6">
    <location>
        <begin position="93"/>
        <end position="277"/>
    </location>
</feature>
<dbReference type="PANTHER" id="PTHR30136">
    <property type="entry name" value="HELIX-TURN-HELIX TRANSCRIPTIONAL REGULATOR, ICLR FAMILY"/>
    <property type="match status" value="1"/>
</dbReference>
<dbReference type="GO" id="GO:0003677">
    <property type="term" value="F:DNA binding"/>
    <property type="evidence" value="ECO:0007669"/>
    <property type="project" value="UniProtKB-KW"/>
</dbReference>
<dbReference type="SMART" id="SM00346">
    <property type="entry name" value="HTH_ICLR"/>
    <property type="match status" value="1"/>
</dbReference>
<evidence type="ECO:0000256" key="3">
    <source>
        <dbReference type="ARBA" id="ARBA00023163"/>
    </source>
</evidence>
<evidence type="ECO:0000259" key="6">
    <source>
        <dbReference type="PROSITE" id="PS51078"/>
    </source>
</evidence>
<keyword evidence="3" id="KW-0804">Transcription</keyword>
<evidence type="ECO:0000259" key="5">
    <source>
        <dbReference type="PROSITE" id="PS51077"/>
    </source>
</evidence>
<evidence type="ECO:0000256" key="4">
    <source>
        <dbReference type="SAM" id="MobiDB-lite"/>
    </source>
</evidence>
<keyword evidence="8" id="KW-1185">Reference proteome</keyword>
<dbReference type="Gene3D" id="3.30.450.40">
    <property type="match status" value="1"/>
</dbReference>
<keyword evidence="2" id="KW-0238">DNA-binding</keyword>
<dbReference type="InterPro" id="IPR005471">
    <property type="entry name" value="Tscrpt_reg_IclR_N"/>
</dbReference>
<evidence type="ECO:0000256" key="2">
    <source>
        <dbReference type="ARBA" id="ARBA00023125"/>
    </source>
</evidence>
<comment type="caution">
    <text evidence="7">The sequence shown here is derived from an EMBL/GenBank/DDBJ whole genome shotgun (WGS) entry which is preliminary data.</text>
</comment>
<evidence type="ECO:0000256" key="1">
    <source>
        <dbReference type="ARBA" id="ARBA00023015"/>
    </source>
</evidence>
<dbReference type="GO" id="GO:0003700">
    <property type="term" value="F:DNA-binding transcription factor activity"/>
    <property type="evidence" value="ECO:0007669"/>
    <property type="project" value="TreeGrafter"/>
</dbReference>
<feature type="compositionally biased region" description="Low complexity" evidence="4">
    <location>
        <begin position="12"/>
        <end position="25"/>
    </location>
</feature>
<dbReference type="InterPro" id="IPR036388">
    <property type="entry name" value="WH-like_DNA-bd_sf"/>
</dbReference>
<dbReference type="Gene3D" id="1.10.10.10">
    <property type="entry name" value="Winged helix-like DNA-binding domain superfamily/Winged helix DNA-binding domain"/>
    <property type="match status" value="1"/>
</dbReference>
<dbReference type="InterPro" id="IPR029016">
    <property type="entry name" value="GAF-like_dom_sf"/>
</dbReference>
<dbReference type="PANTHER" id="PTHR30136:SF34">
    <property type="entry name" value="TRANSCRIPTIONAL REGULATOR"/>
    <property type="match status" value="1"/>
</dbReference>
<dbReference type="Pfam" id="PF09339">
    <property type="entry name" value="HTH_IclR"/>
    <property type="match status" value="1"/>
</dbReference>
<dbReference type="SUPFAM" id="SSF46785">
    <property type="entry name" value="Winged helix' DNA-binding domain"/>
    <property type="match status" value="1"/>
</dbReference>
<sequence length="286" mass="30764">MTVANRPHHAFTPPSSAAADTSPTSALHSERLESLANGLAVLRVFAEGTPTLTAQEAALRLGLTRAAARRLLITLQLEGYLCNEGTEYRVTPKVMDLGFAYYAAMSLPQLAHGTLQALGEQVTEACSLGVWDEGHVVIVARHEPARMLRVNVDIGRRLPASAHSMGRVLLAAQPVAAQQAHLRAHPPRAFTRETVTDTAQLLQIFHQVGQQGWCLLTGELAEGFCGISVPIHGASGKTLAALSITMVQGRHSAHDIQSRFLPPLQAAAQQLEALIAGRERFHGFTF</sequence>
<dbReference type="RefSeq" id="WP_098065937.1">
    <property type="nucleotide sequence ID" value="NZ_PDEA01000001.1"/>
</dbReference>
<evidence type="ECO:0000313" key="8">
    <source>
        <dbReference type="Proteomes" id="UP000220246"/>
    </source>
</evidence>
<dbReference type="SUPFAM" id="SSF55781">
    <property type="entry name" value="GAF domain-like"/>
    <property type="match status" value="1"/>
</dbReference>
<name>A0A2A7UPN6_COMTR</name>
<proteinExistence type="predicted"/>
<keyword evidence="1" id="KW-0805">Transcription regulation</keyword>
<dbReference type="EMBL" id="PDEA01000001">
    <property type="protein sequence ID" value="PEH87220.1"/>
    <property type="molecule type" value="Genomic_DNA"/>
</dbReference>
<dbReference type="AlphaFoldDB" id="A0A2A7UPN6"/>
<accession>A0A2A7UPN6</accession>
<reference evidence="8" key="1">
    <citation type="submission" date="2017-09" db="EMBL/GenBank/DDBJ databases">
        <title>FDA dAtabase for Regulatory Grade micrObial Sequences (FDA-ARGOS): Supporting development and validation of Infectious Disease Dx tests.</title>
        <authorList>
            <person name="Minogue T."/>
            <person name="Wolcott M."/>
            <person name="Wasieloski L."/>
            <person name="Aguilar W."/>
            <person name="Moore D."/>
            <person name="Tallon L."/>
            <person name="Sadzewicz L."/>
            <person name="Ott S."/>
            <person name="Zhao X."/>
            <person name="Nagaraj S."/>
            <person name="Vavikolanu K."/>
            <person name="Aluvathingal J."/>
            <person name="Nadendla S."/>
            <person name="Sichtig H."/>
        </authorList>
    </citation>
    <scope>NUCLEOTIDE SEQUENCE [LARGE SCALE GENOMIC DNA]</scope>
    <source>
        <strain evidence="8">FDAARGOS_394</strain>
    </source>
</reference>
<dbReference type="Pfam" id="PF01614">
    <property type="entry name" value="IclR_C"/>
    <property type="match status" value="1"/>
</dbReference>
<dbReference type="Proteomes" id="UP000220246">
    <property type="component" value="Unassembled WGS sequence"/>
</dbReference>
<evidence type="ECO:0000313" key="7">
    <source>
        <dbReference type="EMBL" id="PEH87220.1"/>
    </source>
</evidence>
<protein>
    <submittedName>
        <fullName evidence="7">IclR family transcriptional regulator</fullName>
    </submittedName>
</protein>